<organism evidence="2 3">
    <name type="scientific">Saccharibacter floricola DSM 15669</name>
    <dbReference type="NCBI Taxonomy" id="1123227"/>
    <lineage>
        <taxon>Bacteria</taxon>
        <taxon>Pseudomonadati</taxon>
        <taxon>Pseudomonadota</taxon>
        <taxon>Alphaproteobacteria</taxon>
        <taxon>Acetobacterales</taxon>
        <taxon>Acetobacteraceae</taxon>
        <taxon>Saccharibacter</taxon>
    </lineage>
</organism>
<evidence type="ECO:0000256" key="1">
    <source>
        <dbReference type="SAM" id="MobiDB-lite"/>
    </source>
</evidence>
<comment type="caution">
    <text evidence="2">The sequence shown here is derived from an EMBL/GenBank/DDBJ whole genome shotgun (WGS) entry which is preliminary data.</text>
</comment>
<feature type="region of interest" description="Disordered" evidence="1">
    <location>
        <begin position="81"/>
        <end position="100"/>
    </location>
</feature>
<proteinExistence type="predicted"/>
<accession>A0ABQ0NZJ3</accession>
<sequence length="128" mass="13612">MDIEKIGETYTNFRNTAEEAFKLLDGVIGHMQNAADNGDSQAGEWVGQLKKVASTFQDGQGSADSLLQQFHGVLSLLGQKNEAENKEGGENSGTSDMISSLLNSDLGKSLESGAMQNIGSTLLGKLFK</sequence>
<evidence type="ECO:0000313" key="2">
    <source>
        <dbReference type="EMBL" id="GBQ06740.1"/>
    </source>
</evidence>
<dbReference type="Proteomes" id="UP001062901">
    <property type="component" value="Unassembled WGS sequence"/>
</dbReference>
<keyword evidence="3" id="KW-1185">Reference proteome</keyword>
<name>A0ABQ0NZJ3_9PROT</name>
<protein>
    <recommendedName>
        <fullName evidence="4">WXG100 family type VII secretion target</fullName>
    </recommendedName>
</protein>
<gene>
    <name evidence="2" type="ORF">AA15669_1069</name>
</gene>
<dbReference type="RefSeq" id="WP_018979205.1">
    <property type="nucleotide sequence ID" value="NZ_BAQD01000015.1"/>
</dbReference>
<evidence type="ECO:0008006" key="4">
    <source>
        <dbReference type="Google" id="ProtNLM"/>
    </source>
</evidence>
<evidence type="ECO:0000313" key="3">
    <source>
        <dbReference type="Proteomes" id="UP001062901"/>
    </source>
</evidence>
<reference evidence="2" key="1">
    <citation type="submission" date="2013-04" db="EMBL/GenBank/DDBJ databases">
        <title>The genome sequencing project of 58 acetic acid bacteria.</title>
        <authorList>
            <person name="Okamoto-Kainuma A."/>
            <person name="Ishikawa M."/>
            <person name="Umino S."/>
            <person name="Koizumi Y."/>
            <person name="Shiwa Y."/>
            <person name="Yoshikawa H."/>
            <person name="Matsutani M."/>
            <person name="Matsushita K."/>
        </authorList>
    </citation>
    <scope>NUCLEOTIDE SEQUENCE</scope>
    <source>
        <strain evidence="2">DSM 15669</strain>
    </source>
</reference>
<dbReference type="EMBL" id="BAQD01000015">
    <property type="protein sequence ID" value="GBQ06740.1"/>
    <property type="molecule type" value="Genomic_DNA"/>
</dbReference>